<dbReference type="CDD" id="cd00090">
    <property type="entry name" value="HTH_ARSR"/>
    <property type="match status" value="1"/>
</dbReference>
<dbReference type="EMBL" id="JACHFV010000022">
    <property type="protein sequence ID" value="MBB5297328.1"/>
    <property type="molecule type" value="Genomic_DNA"/>
</dbReference>
<proteinExistence type="predicted"/>
<reference evidence="2 3" key="1">
    <citation type="submission" date="2019-04" db="EMBL/GenBank/DDBJ databases">
        <title>Deinococcus metalilatus MA1002 mutant No.5.</title>
        <authorList>
            <person name="Park W."/>
            <person name="Park C."/>
        </authorList>
    </citation>
    <scope>NUCLEOTIDE SEQUENCE [LARGE SCALE GENOMIC DNA]</scope>
    <source>
        <strain evidence="2 3">MA1002-m5</strain>
    </source>
</reference>
<evidence type="ECO:0000313" key="3">
    <source>
        <dbReference type="Proteomes" id="UP000308000"/>
    </source>
</evidence>
<dbReference type="GO" id="GO:0003677">
    <property type="term" value="F:DNA binding"/>
    <property type="evidence" value="ECO:0007669"/>
    <property type="project" value="UniProtKB-KW"/>
</dbReference>
<dbReference type="Gene3D" id="1.10.10.10">
    <property type="entry name" value="Winged helix-like DNA-binding domain superfamily/Winged helix DNA-binding domain"/>
    <property type="match status" value="1"/>
</dbReference>
<evidence type="ECO:0000313" key="4">
    <source>
        <dbReference type="Proteomes" id="UP000536909"/>
    </source>
</evidence>
<dbReference type="InterPro" id="IPR036388">
    <property type="entry name" value="WH-like_DNA-bd_sf"/>
</dbReference>
<sequence length="226" mass="24662">MTQTQQEVVRVTDPAVARALRQNTSFLGQFLQPRSPSEVAPRLDMAANLAHHHARKLADLGLLFEAKREGGKVFYQLAAPEFRVPSDLLPPGEEGGNGTADLRDLSAAFLHAYERSWGRMHTGEEDVYGFGDREHPARPQPLPDAPAAEPYPTHLDALTLRLTPERYQRLARAMSALLDEAAEGIREGGQPCTVAVLAFQGVPGAEAENFRGISRRTDSFLGAPTA</sequence>
<comment type="caution">
    <text evidence="2">The sequence shown here is derived from an EMBL/GenBank/DDBJ whole genome shotgun (WGS) entry which is preliminary data.</text>
</comment>
<accession>A0AAJ5F5D9</accession>
<evidence type="ECO:0000313" key="2">
    <source>
        <dbReference type="EMBL" id="TLK21172.1"/>
    </source>
</evidence>
<dbReference type="Proteomes" id="UP000536909">
    <property type="component" value="Unassembled WGS sequence"/>
</dbReference>
<keyword evidence="4" id="KW-1185">Reference proteome</keyword>
<dbReference type="InterPro" id="IPR011991">
    <property type="entry name" value="ArsR-like_HTH"/>
</dbReference>
<dbReference type="Proteomes" id="UP000308000">
    <property type="component" value="Unassembled WGS sequence"/>
</dbReference>
<protein>
    <submittedName>
        <fullName evidence="1">DNA-binding transcriptional ArsR family regulator</fullName>
    </submittedName>
    <submittedName>
        <fullName evidence="2">Winged helix-turn-helix transcriptional regulator</fullName>
    </submittedName>
</protein>
<keyword evidence="1" id="KW-0238">DNA-binding</keyword>
<gene>
    <name evidence="2" type="ORF">FCS05_19340</name>
    <name evidence="1" type="ORF">HNQ10_004200</name>
</gene>
<reference evidence="1 4" key="2">
    <citation type="submission" date="2020-08" db="EMBL/GenBank/DDBJ databases">
        <title>Genomic Encyclopedia of Type Strains, Phase IV (KMG-IV): sequencing the most valuable type-strain genomes for metagenomic binning, comparative biology and taxonomic classification.</title>
        <authorList>
            <person name="Goeker M."/>
        </authorList>
    </citation>
    <scope>NUCLEOTIDE SEQUENCE [LARGE SCALE GENOMIC DNA]</scope>
    <source>
        <strain evidence="1 4">DSM 105434</strain>
    </source>
</reference>
<organism evidence="2 3">
    <name type="scientific">Deinococcus metallilatus</name>
    <dbReference type="NCBI Taxonomy" id="1211322"/>
    <lineage>
        <taxon>Bacteria</taxon>
        <taxon>Thermotogati</taxon>
        <taxon>Deinococcota</taxon>
        <taxon>Deinococci</taxon>
        <taxon>Deinococcales</taxon>
        <taxon>Deinococcaceae</taxon>
        <taxon>Deinococcus</taxon>
    </lineage>
</organism>
<dbReference type="RefSeq" id="WP_129120494.1">
    <property type="nucleotide sequence ID" value="NZ_BSUI01000033.1"/>
</dbReference>
<evidence type="ECO:0000313" key="1">
    <source>
        <dbReference type="EMBL" id="MBB5297328.1"/>
    </source>
</evidence>
<name>A0AAJ5F5D9_9DEIO</name>
<dbReference type="AlphaFoldDB" id="A0AAJ5F5D9"/>
<dbReference type="EMBL" id="VBRC01000023">
    <property type="protein sequence ID" value="TLK21172.1"/>
    <property type="molecule type" value="Genomic_DNA"/>
</dbReference>